<dbReference type="Proteomes" id="UP001162880">
    <property type="component" value="Unassembled WGS sequence"/>
</dbReference>
<sequence length="253" mass="27425">MERQVLFVHGAPGDARTWAPVIDALPAGIDARAITLSYFGRAEWPGDGGDFGTRRHCDDVVGYVEAMMGPPVDVVAWSFGCHPVLLAAIERPELFASLTLYEPSLATYVEDEEALARFAADCEEAFVPVFTMMEKGGVEAVIDLIIDNAGGAGFSASVDPQRRAHYADSARVFPLMMGQGEPPVKISASDLGRIACPVTVGFGENTRAMFEVPSRGAVRALRFGRLKQVERADHMLPEKDPVRFASLVANWLN</sequence>
<dbReference type="InterPro" id="IPR000073">
    <property type="entry name" value="AB_hydrolase_1"/>
</dbReference>
<evidence type="ECO:0000313" key="3">
    <source>
        <dbReference type="Proteomes" id="UP001162880"/>
    </source>
</evidence>
<dbReference type="RefSeq" id="WP_243991523.1">
    <property type="nucleotide sequence ID" value="NZ_JALHLE010000005.1"/>
</dbReference>
<accession>A0ABT0AYW5</accession>
<keyword evidence="3" id="KW-1185">Reference proteome</keyword>
<dbReference type="Pfam" id="PF12697">
    <property type="entry name" value="Abhydrolase_6"/>
    <property type="match status" value="1"/>
</dbReference>
<dbReference type="InterPro" id="IPR029058">
    <property type="entry name" value="AB_hydrolase_fold"/>
</dbReference>
<protein>
    <submittedName>
        <fullName evidence="2">Alpha/beta hydrolase</fullName>
    </submittedName>
</protein>
<dbReference type="SUPFAM" id="SSF53474">
    <property type="entry name" value="alpha/beta-Hydrolases"/>
    <property type="match status" value="1"/>
</dbReference>
<evidence type="ECO:0000259" key="1">
    <source>
        <dbReference type="Pfam" id="PF12697"/>
    </source>
</evidence>
<dbReference type="GO" id="GO:0016787">
    <property type="term" value="F:hydrolase activity"/>
    <property type="evidence" value="ECO:0007669"/>
    <property type="project" value="UniProtKB-KW"/>
</dbReference>
<feature type="domain" description="AB hydrolase-1" evidence="1">
    <location>
        <begin position="5"/>
        <end position="246"/>
    </location>
</feature>
<keyword evidence="2" id="KW-0378">Hydrolase</keyword>
<reference evidence="2" key="1">
    <citation type="submission" date="2022-03" db="EMBL/GenBank/DDBJ databases">
        <title>Identification of a novel bacterium isolated from mangrove sediments.</title>
        <authorList>
            <person name="Pan X."/>
        </authorList>
    </citation>
    <scope>NUCLEOTIDE SEQUENCE</scope>
    <source>
        <strain evidence="2">B2580</strain>
    </source>
</reference>
<name>A0ABT0AYW5_9SPHN</name>
<gene>
    <name evidence="2" type="ORF">MTR64_05435</name>
</gene>
<dbReference type="Gene3D" id="3.40.50.1820">
    <property type="entry name" value="alpha/beta hydrolase"/>
    <property type="match status" value="1"/>
</dbReference>
<proteinExistence type="predicted"/>
<dbReference type="EMBL" id="JALHLE010000005">
    <property type="protein sequence ID" value="MCJ2177997.1"/>
    <property type="molecule type" value="Genomic_DNA"/>
</dbReference>
<comment type="caution">
    <text evidence="2">The sequence shown here is derived from an EMBL/GenBank/DDBJ whole genome shotgun (WGS) entry which is preliminary data.</text>
</comment>
<organism evidence="2 3">
    <name type="scientific">Novosphingobium album</name>
    <name type="common">ex Hu et al. 2023</name>
    <dbReference type="NCBI Taxonomy" id="2930093"/>
    <lineage>
        <taxon>Bacteria</taxon>
        <taxon>Pseudomonadati</taxon>
        <taxon>Pseudomonadota</taxon>
        <taxon>Alphaproteobacteria</taxon>
        <taxon>Sphingomonadales</taxon>
        <taxon>Sphingomonadaceae</taxon>
        <taxon>Novosphingobium</taxon>
    </lineage>
</organism>
<evidence type="ECO:0000313" key="2">
    <source>
        <dbReference type="EMBL" id="MCJ2177997.1"/>
    </source>
</evidence>